<organism evidence="3 4">
    <name type="scientific">Rothia nasimurium</name>
    <dbReference type="NCBI Taxonomy" id="85336"/>
    <lineage>
        <taxon>Bacteria</taxon>
        <taxon>Bacillati</taxon>
        <taxon>Actinomycetota</taxon>
        <taxon>Actinomycetes</taxon>
        <taxon>Micrococcales</taxon>
        <taxon>Micrococcaceae</taxon>
        <taxon>Rothia</taxon>
    </lineage>
</organism>
<dbReference type="GO" id="GO:0016787">
    <property type="term" value="F:hydrolase activity"/>
    <property type="evidence" value="ECO:0007669"/>
    <property type="project" value="UniProtKB-KW"/>
</dbReference>
<dbReference type="InterPro" id="IPR029058">
    <property type="entry name" value="AB_hydrolase_fold"/>
</dbReference>
<dbReference type="SUPFAM" id="SSF53474">
    <property type="entry name" value="alpha/beta-Hydrolases"/>
    <property type="match status" value="1"/>
</dbReference>
<evidence type="ECO:0000256" key="1">
    <source>
        <dbReference type="ARBA" id="ARBA00022801"/>
    </source>
</evidence>
<dbReference type="Pfam" id="PF00561">
    <property type="entry name" value="Abhydrolase_1"/>
    <property type="match status" value="1"/>
</dbReference>
<comment type="caution">
    <text evidence="3">The sequence shown here is derived from an EMBL/GenBank/DDBJ whole genome shotgun (WGS) entry which is preliminary data.</text>
</comment>
<dbReference type="PRINTS" id="PR00111">
    <property type="entry name" value="ABHYDROLASE"/>
</dbReference>
<evidence type="ECO:0000313" key="3">
    <source>
        <dbReference type="EMBL" id="TFU21831.1"/>
    </source>
</evidence>
<dbReference type="PANTHER" id="PTHR46118">
    <property type="entry name" value="PROTEIN ABHD11"/>
    <property type="match status" value="1"/>
</dbReference>
<dbReference type="PANTHER" id="PTHR46118:SF4">
    <property type="entry name" value="PROTEIN ABHD11"/>
    <property type="match status" value="1"/>
</dbReference>
<accession>A0A4Y9F3W9</accession>
<reference evidence="3 4" key="1">
    <citation type="submission" date="2019-03" db="EMBL/GenBank/DDBJ databases">
        <title>Diversity of the mouse oral microbiome.</title>
        <authorList>
            <person name="Joseph S."/>
            <person name="Aduse-Opoku J."/>
            <person name="Curtis M."/>
            <person name="Wade W."/>
            <person name="Hashim A."/>
        </authorList>
    </citation>
    <scope>NUCLEOTIDE SEQUENCE [LARGE SCALE GENOMIC DNA]</scope>
    <source>
        <strain evidence="4">irhom_31</strain>
    </source>
</reference>
<dbReference type="EMBL" id="SPQC01000026">
    <property type="protein sequence ID" value="TFU21831.1"/>
    <property type="molecule type" value="Genomic_DNA"/>
</dbReference>
<feature type="domain" description="AB hydrolase-1" evidence="2">
    <location>
        <begin position="19"/>
        <end position="245"/>
    </location>
</feature>
<sequence length="260" mass="28239">MTVPSLKTSLVGSGSIKTVFLHGLLGRGKNFTRIAKGLGEGVQTLLVDLPNHGASYWTESFDYRQMADLAAKAIEEFGAGEPVVLMGHSMGGKIAMLLALRHPHLVSKLVVIDIAPGESKGSFEILMDSMLNLPIATYTTRSQAEADLAVNVPAAGTRAFLLQNLTMSKAGNSWEPNLQMLRRHLPEIMGWPGADGVFKKPVLWVAGGDSPYITDADLVPMKKLFPLVRRVVLKGAGHWVHSEKPEETIYLLKRFIGLDG</sequence>
<evidence type="ECO:0000259" key="2">
    <source>
        <dbReference type="Pfam" id="PF00561"/>
    </source>
</evidence>
<dbReference type="RefSeq" id="WP_135013011.1">
    <property type="nucleotide sequence ID" value="NZ_JADGLK010000026.1"/>
</dbReference>
<dbReference type="Proteomes" id="UP000297951">
    <property type="component" value="Unassembled WGS sequence"/>
</dbReference>
<gene>
    <name evidence="3" type="ORF">E4U03_07910</name>
</gene>
<protein>
    <submittedName>
        <fullName evidence="3">Alpha/beta fold hydrolase</fullName>
    </submittedName>
</protein>
<dbReference type="Gene3D" id="3.40.50.1820">
    <property type="entry name" value="alpha/beta hydrolase"/>
    <property type="match status" value="1"/>
</dbReference>
<keyword evidence="1 3" id="KW-0378">Hydrolase</keyword>
<dbReference type="InterPro" id="IPR000073">
    <property type="entry name" value="AB_hydrolase_1"/>
</dbReference>
<dbReference type="AlphaFoldDB" id="A0A4Y9F3W9"/>
<evidence type="ECO:0000313" key="4">
    <source>
        <dbReference type="Proteomes" id="UP000297951"/>
    </source>
</evidence>
<dbReference type="PRINTS" id="PR00412">
    <property type="entry name" value="EPOXHYDRLASE"/>
</dbReference>
<name>A0A4Y9F3W9_9MICC</name>
<proteinExistence type="predicted"/>
<dbReference type="OrthoDB" id="63519at2"/>
<dbReference type="InterPro" id="IPR000639">
    <property type="entry name" value="Epox_hydrolase-like"/>
</dbReference>
<dbReference type="STRING" id="85336.A7979_04320"/>